<name>A0A6C2U709_PONDE</name>
<evidence type="ECO:0000256" key="4">
    <source>
        <dbReference type="ARBA" id="ARBA00011245"/>
    </source>
</evidence>
<feature type="binding site" evidence="15">
    <location>
        <position position="323"/>
    </location>
    <ligand>
        <name>S-adenosyl-L-methionine</name>
        <dbReference type="ChEBI" id="CHEBI:59789"/>
        <label>1</label>
    </ligand>
</feature>
<evidence type="ECO:0000256" key="1">
    <source>
        <dbReference type="ARBA" id="ARBA00004496"/>
    </source>
</evidence>
<dbReference type="PANTHER" id="PTHR13932:SF6">
    <property type="entry name" value="OXYGEN-INDEPENDENT COPROPORPHYRINOGEN III OXIDASE"/>
    <property type="match status" value="1"/>
</dbReference>
<dbReference type="GO" id="GO:0005737">
    <property type="term" value="C:cytoplasm"/>
    <property type="evidence" value="ECO:0007669"/>
    <property type="project" value="UniProtKB-SubCell"/>
</dbReference>
<dbReference type="SMART" id="SM00729">
    <property type="entry name" value="Elp3"/>
    <property type="match status" value="1"/>
</dbReference>
<accession>A0A6C2U709</accession>
<dbReference type="SFLD" id="SFLDG01065">
    <property type="entry name" value="anaerobic_coproporphyrinogen-I"/>
    <property type="match status" value="1"/>
</dbReference>
<evidence type="ECO:0000313" key="19">
    <source>
        <dbReference type="Proteomes" id="UP000366872"/>
    </source>
</evidence>
<dbReference type="InterPro" id="IPR058240">
    <property type="entry name" value="rSAM_sf"/>
</dbReference>
<dbReference type="EMBL" id="CAAHFG010000003">
    <property type="protein sequence ID" value="VGO15858.1"/>
    <property type="molecule type" value="Genomic_DNA"/>
</dbReference>
<evidence type="ECO:0000256" key="12">
    <source>
        <dbReference type="ARBA" id="ARBA00023244"/>
    </source>
</evidence>
<dbReference type="SFLD" id="SFLDS00029">
    <property type="entry name" value="Radical_SAM"/>
    <property type="match status" value="1"/>
</dbReference>
<dbReference type="CDD" id="cd01335">
    <property type="entry name" value="Radical_SAM"/>
    <property type="match status" value="1"/>
</dbReference>
<dbReference type="AlphaFoldDB" id="A0A6C2U709"/>
<dbReference type="Pfam" id="PF06969">
    <property type="entry name" value="HemN_C"/>
    <property type="match status" value="1"/>
</dbReference>
<dbReference type="GO" id="GO:0004109">
    <property type="term" value="F:coproporphyrinogen oxidase activity"/>
    <property type="evidence" value="ECO:0007669"/>
    <property type="project" value="InterPro"/>
</dbReference>
<feature type="binding site" evidence="15">
    <location>
        <position position="167"/>
    </location>
    <ligand>
        <name>S-adenosyl-L-methionine</name>
        <dbReference type="ChEBI" id="CHEBI:59789"/>
        <label>2</label>
    </ligand>
</feature>
<evidence type="ECO:0000256" key="8">
    <source>
        <dbReference type="ARBA" id="ARBA00022723"/>
    </source>
</evidence>
<dbReference type="NCBIfam" id="TIGR00538">
    <property type="entry name" value="hemN"/>
    <property type="match status" value="1"/>
</dbReference>
<evidence type="ECO:0000256" key="3">
    <source>
        <dbReference type="ARBA" id="ARBA00005493"/>
    </source>
</evidence>
<dbReference type="PANTHER" id="PTHR13932">
    <property type="entry name" value="COPROPORPHYRINIGEN III OXIDASE"/>
    <property type="match status" value="1"/>
</dbReference>
<dbReference type="Proteomes" id="UP000366872">
    <property type="component" value="Unassembled WGS sequence"/>
</dbReference>
<evidence type="ECO:0000256" key="9">
    <source>
        <dbReference type="ARBA" id="ARBA00023002"/>
    </source>
</evidence>
<dbReference type="Gene3D" id="3.20.20.70">
    <property type="entry name" value="Aldolase class I"/>
    <property type="match status" value="1"/>
</dbReference>
<proteinExistence type="inferred from homology"/>
<dbReference type="SUPFAM" id="SSF102114">
    <property type="entry name" value="Radical SAM enzymes"/>
    <property type="match status" value="1"/>
</dbReference>
<comment type="catalytic activity">
    <reaction evidence="13 14">
        <text>coproporphyrinogen III + 2 S-adenosyl-L-methionine = protoporphyrinogen IX + 2 5'-deoxyadenosine + 2 L-methionine + 2 CO2</text>
        <dbReference type="Rhea" id="RHEA:15425"/>
        <dbReference type="ChEBI" id="CHEBI:16526"/>
        <dbReference type="ChEBI" id="CHEBI:17319"/>
        <dbReference type="ChEBI" id="CHEBI:57307"/>
        <dbReference type="ChEBI" id="CHEBI:57309"/>
        <dbReference type="ChEBI" id="CHEBI:57844"/>
        <dbReference type="ChEBI" id="CHEBI:59789"/>
        <dbReference type="EC" id="1.3.98.3"/>
    </reaction>
</comment>
<sequence length="451" mass="50540">MNPITINLDLLRKYNQPGPRYTSYPPATHFTEGFSAKHTCASVLAPLSLYFHLPFCSSQCLYCGCTNIVTGNLARSAEYLGYLEAELALRTPFVAEGSKVVQIQLGGGTPTFFQPNELERLGQLIRDRFPMAETIEAGVETDPRSLTLEKIEALRAAGFNRASLGVQDTCPEVQQTIGRIQPLELIGESTQWLRESGMESINFDLIYGLPNQTVESFNRTLDEALTFSPDRFAVYSYAHIPWIKTFQKSFEDRLPDAEMKLKLLQLTIEKLTGAGYVYIGMDHFAKPDDAMALALANGTLQRNFQGYSTHKGVDIHGFGMSSISHVNGSYFQNHKEIEPYYAALDAGELPIVRGYAMTEEDKIRHTAIMHIMCNLYIDYAQLSEEIGIDFAKHFKAEISSLDDLEADGLVKREPGGLHVTPLGRLFVRIVAMRFDAYLQAEQRKGRYSQTV</sequence>
<comment type="pathway">
    <text evidence="2 14">Porphyrin-containing compound metabolism; protoporphyrin-IX biosynthesis; protoporphyrinogen-IX from coproporphyrinogen-III (AdoMet route): step 1/1.</text>
</comment>
<feature type="binding site" evidence="15">
    <location>
        <position position="107"/>
    </location>
    <ligand>
        <name>S-adenosyl-L-methionine</name>
        <dbReference type="ChEBI" id="CHEBI:59789"/>
        <label>1</label>
    </ligand>
</feature>
<keyword evidence="8 14" id="KW-0479">Metal-binding</keyword>
<keyword evidence="11 14" id="KW-0411">Iron-sulfur</keyword>
<evidence type="ECO:0000256" key="11">
    <source>
        <dbReference type="ARBA" id="ARBA00023014"/>
    </source>
</evidence>
<feature type="binding site" evidence="15">
    <location>
        <position position="204"/>
    </location>
    <ligand>
        <name>S-adenosyl-L-methionine</name>
        <dbReference type="ChEBI" id="CHEBI:59789"/>
        <label>2</label>
    </ligand>
</feature>
<comment type="similarity">
    <text evidence="3 14">Belongs to the anaerobic coproporphyrinogen-III oxidase family.</text>
</comment>
<evidence type="ECO:0000256" key="2">
    <source>
        <dbReference type="ARBA" id="ARBA00004785"/>
    </source>
</evidence>
<dbReference type="InterPro" id="IPR034505">
    <property type="entry name" value="Coproporphyrinogen-III_oxidase"/>
</dbReference>
<dbReference type="GO" id="GO:0046872">
    <property type="term" value="F:metal ion binding"/>
    <property type="evidence" value="ECO:0007669"/>
    <property type="project" value="UniProtKB-KW"/>
</dbReference>
<dbReference type="PIRSF" id="PIRSF000167">
    <property type="entry name" value="HemN"/>
    <property type="match status" value="1"/>
</dbReference>
<feature type="binding site" evidence="16">
    <location>
        <position position="56"/>
    </location>
    <ligand>
        <name>[4Fe-4S] cluster</name>
        <dbReference type="ChEBI" id="CHEBI:49883"/>
        <note>4Fe-4S-S-AdoMet</note>
    </ligand>
</feature>
<dbReference type="InterPro" id="IPR013785">
    <property type="entry name" value="Aldolase_TIM"/>
</dbReference>
<dbReference type="Pfam" id="PF04055">
    <property type="entry name" value="Radical_SAM"/>
    <property type="match status" value="1"/>
</dbReference>
<keyword evidence="12 14" id="KW-0627">Porphyrin biosynthesis</keyword>
<dbReference type="EC" id="1.3.98.3" evidence="14"/>
<evidence type="ECO:0000256" key="10">
    <source>
        <dbReference type="ARBA" id="ARBA00023004"/>
    </source>
</evidence>
<feature type="domain" description="Radical SAM core" evidence="17">
    <location>
        <begin position="41"/>
        <end position="277"/>
    </location>
</feature>
<comment type="subcellular location">
    <subcellularLocation>
        <location evidence="1 14">Cytoplasm</location>
    </subcellularLocation>
</comment>
<feature type="binding site" evidence="15">
    <location>
        <position position="238"/>
    </location>
    <ligand>
        <name>S-adenosyl-L-methionine</name>
        <dbReference type="ChEBI" id="CHEBI:59789"/>
        <label>2</label>
    </ligand>
</feature>
<comment type="cofactor">
    <cofactor evidence="14 16">
        <name>[4Fe-4S] cluster</name>
        <dbReference type="ChEBI" id="CHEBI:49883"/>
    </cofactor>
    <text evidence="14 16">Binds 1 [4Fe-4S] cluster. The cluster is coordinated with 3 cysteines and an exchangeable S-adenosyl-L-methionine.</text>
</comment>
<feature type="binding site" evidence="15">
    <location>
        <position position="140"/>
    </location>
    <ligand>
        <name>S-adenosyl-L-methionine</name>
        <dbReference type="ChEBI" id="CHEBI:59789"/>
        <label>1</label>
    </ligand>
</feature>
<reference evidence="18 19" key="1">
    <citation type="submission" date="2019-04" db="EMBL/GenBank/DDBJ databases">
        <authorList>
            <person name="Van Vliet M D."/>
        </authorList>
    </citation>
    <scope>NUCLEOTIDE SEQUENCE [LARGE SCALE GENOMIC DNA]</scope>
    <source>
        <strain evidence="18 19">F1</strain>
    </source>
</reference>
<dbReference type="InterPro" id="IPR010723">
    <property type="entry name" value="HemN_C"/>
</dbReference>
<dbReference type="FunFam" id="1.10.10.920:FF:000001">
    <property type="entry name" value="Coproporphyrinogen-III oxidase"/>
    <property type="match status" value="1"/>
</dbReference>
<keyword evidence="19" id="KW-1185">Reference proteome</keyword>
<dbReference type="Gene3D" id="1.10.10.920">
    <property type="match status" value="1"/>
</dbReference>
<keyword evidence="7 14" id="KW-0949">S-adenosyl-L-methionine</keyword>
<protein>
    <recommendedName>
        <fullName evidence="14">Coproporphyrinogen-III oxidase</fullName>
        <ecNumber evidence="14">1.3.98.3</ecNumber>
    </recommendedName>
</protein>
<evidence type="ECO:0000256" key="16">
    <source>
        <dbReference type="PIRSR" id="PIRSR000167-2"/>
    </source>
</evidence>
<dbReference type="PROSITE" id="PS51918">
    <property type="entry name" value="RADICAL_SAM"/>
    <property type="match status" value="1"/>
</dbReference>
<feature type="binding site" evidence="16">
    <location>
        <position position="60"/>
    </location>
    <ligand>
        <name>[4Fe-4S] cluster</name>
        <dbReference type="ChEBI" id="CHEBI:49883"/>
        <note>4Fe-4S-S-AdoMet</note>
    </ligand>
</feature>
<dbReference type="GO" id="GO:0051539">
    <property type="term" value="F:4 iron, 4 sulfur cluster binding"/>
    <property type="evidence" value="ECO:0007669"/>
    <property type="project" value="UniProtKB-KW"/>
</dbReference>
<evidence type="ECO:0000256" key="7">
    <source>
        <dbReference type="ARBA" id="ARBA00022691"/>
    </source>
</evidence>
<comment type="subunit">
    <text evidence="4">Monomer.</text>
</comment>
<keyword evidence="6 14" id="KW-0963">Cytoplasm</keyword>
<feature type="binding site" evidence="15">
    <location>
        <begin position="62"/>
        <end position="64"/>
    </location>
    <ligand>
        <name>S-adenosyl-L-methionine</name>
        <dbReference type="ChEBI" id="CHEBI:59789"/>
        <label>2</label>
    </ligand>
</feature>
<organism evidence="18 19">
    <name type="scientific">Pontiella desulfatans</name>
    <dbReference type="NCBI Taxonomy" id="2750659"/>
    <lineage>
        <taxon>Bacteria</taxon>
        <taxon>Pseudomonadati</taxon>
        <taxon>Kiritimatiellota</taxon>
        <taxon>Kiritimatiellia</taxon>
        <taxon>Kiritimatiellales</taxon>
        <taxon>Pontiellaceae</taxon>
        <taxon>Pontiella</taxon>
    </lineage>
</organism>
<evidence type="ECO:0000256" key="6">
    <source>
        <dbReference type="ARBA" id="ARBA00022490"/>
    </source>
</evidence>
<feature type="binding site" evidence="16">
    <location>
        <position position="63"/>
    </location>
    <ligand>
        <name>[4Fe-4S] cluster</name>
        <dbReference type="ChEBI" id="CHEBI:49883"/>
        <note>4Fe-4S-S-AdoMet</note>
    </ligand>
</feature>
<dbReference type="GO" id="GO:0051989">
    <property type="term" value="F:coproporphyrinogen dehydrogenase activity"/>
    <property type="evidence" value="ECO:0007669"/>
    <property type="project" value="UniProtKB-EC"/>
</dbReference>
<evidence type="ECO:0000313" key="18">
    <source>
        <dbReference type="EMBL" id="VGO15858.1"/>
    </source>
</evidence>
<evidence type="ECO:0000256" key="15">
    <source>
        <dbReference type="PIRSR" id="PIRSR000167-1"/>
    </source>
</evidence>
<dbReference type="InterPro" id="IPR004558">
    <property type="entry name" value="Coprogen_oxidase_HemN"/>
</dbReference>
<dbReference type="RefSeq" id="WP_222847277.1">
    <property type="nucleotide sequence ID" value="NZ_CAAHFG010000003.1"/>
</dbReference>
<evidence type="ECO:0000256" key="14">
    <source>
        <dbReference type="PIRNR" id="PIRNR000167"/>
    </source>
</evidence>
<feature type="binding site" evidence="15">
    <location>
        <position position="179"/>
    </location>
    <ligand>
        <name>S-adenosyl-L-methionine</name>
        <dbReference type="ChEBI" id="CHEBI:59789"/>
        <label>2</label>
    </ligand>
</feature>
<dbReference type="GO" id="GO:0006782">
    <property type="term" value="P:protoporphyrinogen IX biosynthetic process"/>
    <property type="evidence" value="ECO:0007669"/>
    <property type="project" value="UniProtKB-UniPathway"/>
</dbReference>
<evidence type="ECO:0000259" key="17">
    <source>
        <dbReference type="PROSITE" id="PS51918"/>
    </source>
</evidence>
<feature type="binding site" evidence="15">
    <location>
        <position position="50"/>
    </location>
    <ligand>
        <name>S-adenosyl-L-methionine</name>
        <dbReference type="ChEBI" id="CHEBI:59789"/>
        <label>1</label>
    </ligand>
</feature>
<dbReference type="InterPro" id="IPR007197">
    <property type="entry name" value="rSAM"/>
</dbReference>
<dbReference type="UniPathway" id="UPA00251">
    <property type="reaction ID" value="UER00323"/>
</dbReference>
<keyword evidence="10 14" id="KW-0408">Iron</keyword>
<evidence type="ECO:0000256" key="13">
    <source>
        <dbReference type="ARBA" id="ARBA00048321"/>
    </source>
</evidence>
<keyword evidence="5 14" id="KW-0004">4Fe-4S</keyword>
<keyword evidence="9 14" id="KW-0560">Oxidoreductase</keyword>
<evidence type="ECO:0000256" key="5">
    <source>
        <dbReference type="ARBA" id="ARBA00022485"/>
    </source>
</evidence>
<gene>
    <name evidence="18" type="primary">hemN_2</name>
    <name evidence="18" type="ORF">PDESU_04445</name>
</gene>
<dbReference type="InterPro" id="IPR006638">
    <property type="entry name" value="Elp3/MiaA/NifB-like_rSAM"/>
</dbReference>
<feature type="binding site" evidence="15">
    <location>
        <begin position="108"/>
        <end position="109"/>
    </location>
    <ligand>
        <name>S-adenosyl-L-methionine</name>
        <dbReference type="ChEBI" id="CHEBI:59789"/>
        <label>2</label>
    </ligand>
</feature>